<reference evidence="4" key="2">
    <citation type="submission" date="2010-05" db="EMBL/GenBank/DDBJ databases">
        <authorList>
            <person name="Almeida L.G."/>
            <person name="Nicolas M.F."/>
            <person name="Souza R.C."/>
            <person name="Vasconcelos A.T.R."/>
        </authorList>
    </citation>
    <scope>NUCLEOTIDE SEQUENCE</scope>
</reference>
<dbReference type="Gene3D" id="1.20.900.10">
    <property type="entry name" value="Dbl homology (DH) domain"/>
    <property type="match status" value="1"/>
</dbReference>
<dbReference type="PROSITE" id="PS50010">
    <property type="entry name" value="DH_2"/>
    <property type="match status" value="1"/>
</dbReference>
<feature type="domain" description="DH" evidence="3">
    <location>
        <begin position="190"/>
        <end position="376"/>
    </location>
</feature>
<protein>
    <recommendedName>
        <fullName evidence="3">DH domain-containing protein</fullName>
    </recommendedName>
</protein>
<keyword evidence="6" id="KW-1185">Reference proteome</keyword>
<dbReference type="SUPFAM" id="SSF48065">
    <property type="entry name" value="DBL homology domain (DH-domain)"/>
    <property type="match status" value="1"/>
</dbReference>
<feature type="compositionally biased region" description="Polar residues" evidence="2">
    <location>
        <begin position="132"/>
        <end position="145"/>
    </location>
</feature>
<dbReference type="CDD" id="cd00160">
    <property type="entry name" value="RhoGEF"/>
    <property type="match status" value="1"/>
</dbReference>
<evidence type="ECO:0000313" key="4">
    <source>
        <dbReference type="EMBL" id="ETN65292.1"/>
    </source>
</evidence>
<feature type="compositionally biased region" description="Acidic residues" evidence="2">
    <location>
        <begin position="82"/>
        <end position="96"/>
    </location>
</feature>
<reference evidence="4" key="3">
    <citation type="journal article" date="2013" name="Nucleic Acids Res.">
        <title>The genome of Anopheles darlingi, the main neotropical malaria vector.</title>
        <authorList>
            <person name="Marinotti O."/>
            <person name="Cerqueira G.C."/>
            <person name="de Almeida L.G."/>
            <person name="Ferro M.I."/>
            <person name="Loreto E.L."/>
            <person name="Zaha A."/>
            <person name="Teixeira S.M."/>
            <person name="Wespiser A.R."/>
            <person name="Almeida E Silva A."/>
            <person name="Schlindwein A.D."/>
            <person name="Pacheco A.C."/>
            <person name="Silva A.L."/>
            <person name="Graveley B.R."/>
            <person name="Walenz B.P."/>
            <person name="Lima Bde A."/>
            <person name="Ribeiro C.A."/>
            <person name="Nunes-Silva C.G."/>
            <person name="de Carvalho C.R."/>
            <person name="Soares C.M."/>
            <person name="de Menezes C.B."/>
            <person name="Matiolli C."/>
            <person name="Caffrey D."/>
            <person name="Araujo D.A."/>
            <person name="de Oliveira D.M."/>
            <person name="Golenbock D."/>
            <person name="Grisard E.C."/>
            <person name="Fantinatti-Garboggini F."/>
            <person name="de Carvalho F.M."/>
            <person name="Barcellos F.G."/>
            <person name="Prosdocimi F."/>
            <person name="May G."/>
            <person name="Azevedo Junior G.M."/>
            <person name="Guimaraes G.M."/>
            <person name="Goldman G.H."/>
            <person name="Padilha I.Q."/>
            <person name="Batista Jda S."/>
            <person name="Ferro J.A."/>
            <person name="Ribeiro J.M."/>
            <person name="Fietto J.L."/>
            <person name="Dabbas K.M."/>
            <person name="Cerdeira L."/>
            <person name="Agnez-Lima L.F."/>
            <person name="Brocchi M."/>
            <person name="de Carvalho M.O."/>
            <person name="Teixeira Mde M."/>
            <person name="Diniz Maia Mde M."/>
            <person name="Goldman M.H."/>
            <person name="Cruz Schneider M.P."/>
            <person name="Felipe M.S."/>
            <person name="Hungria M."/>
            <person name="Nicolas M.F."/>
            <person name="Pereira M."/>
            <person name="Montes M.A."/>
            <person name="Cantao M.E."/>
            <person name="Vincentz M."/>
            <person name="Rafael M.S."/>
            <person name="Silverman N."/>
            <person name="Stoco P.H."/>
            <person name="Souza R.C."/>
            <person name="Vicentini R."/>
            <person name="Gazzinelli R.T."/>
            <person name="Neves Rde O."/>
            <person name="Silva R."/>
            <person name="Astolfi-Filho S."/>
            <person name="Maciel T.E."/>
            <person name="Urmenyi T.P."/>
            <person name="Tadei W.P."/>
            <person name="Camargo E.P."/>
            <person name="de Vasconcelos A.T."/>
        </authorList>
    </citation>
    <scope>NUCLEOTIDE SEQUENCE</scope>
</reference>
<dbReference type="AlphaFoldDB" id="W5JLP8"/>
<dbReference type="GO" id="GO:0005085">
    <property type="term" value="F:guanyl-nucleotide exchange factor activity"/>
    <property type="evidence" value="ECO:0007669"/>
    <property type="project" value="UniProtKB-KW"/>
</dbReference>
<name>W5JLP8_ANODA</name>
<feature type="region of interest" description="Disordered" evidence="2">
    <location>
        <begin position="1"/>
        <end position="180"/>
    </location>
</feature>
<dbReference type="InterPro" id="IPR051336">
    <property type="entry name" value="RhoGEF_Guanine_NuclExch_SF"/>
</dbReference>
<accession>W5JLP8</accession>
<dbReference type="GO" id="GO:0005737">
    <property type="term" value="C:cytoplasm"/>
    <property type="evidence" value="ECO:0007669"/>
    <property type="project" value="TreeGrafter"/>
</dbReference>
<dbReference type="EnsemblMetazoa" id="ADAC002942-RA">
    <property type="protein sequence ID" value="ADAC002942-PA"/>
    <property type="gene ID" value="ADAC002942"/>
</dbReference>
<dbReference type="HOGENOM" id="CLU_014060_0_0_1"/>
<sequence>MVAELHQVLEEPAVPEVCEPPPPADAEADVIDGEPEVAQEATESVGRVLREVNSNRRSMARVTSHRQHRSTMMSSDEYYSYTDDEFDSTGDEDEEEQEHRNGGNAQGEPATARPDDFGENESGAPLLDDTSVPETHNPQLVSLEQSRGKPQYDEEDEFSSSSFDSDSDDEPFASSGYVRPDSDISLKTSRVKNILQELLENEANYVQTLGRGIENYVSIMGSKDLPPGLRGQRYHIFGNIEKIHSLHRDQFLPMLERNRASIGGIAETFIRFLERDKFYCYIMFALNRPKSERICNRNLDYFQRRQADVDDKLGLNSFLLQPIQRLPRYKLLLAEINKEILKQMEETLLEAVKDEIGILCKAEKRLERFIDNVNEAMSINDIQECYEVNLFHQGKFRKMMEVDIYDWDQRRRYPAKMFLFERSVIYAEKCKTNLEYRGRYEYSEIGLYTENRHKVYLFARKRGIQEIEVHCGDMNEAQRLSEHVERMMTQFALKEKERLRNLGMRVDIPGRIPSVITLQHHRRSDLSILSTAGSIGSARESYESASQTTWSTDKPIAQLATLQKHFCQILSANRRYYFNQLPVELSSKIADFIRVYDRLLNVHVKRVYGDLAKPDVGIDGVCELFIEYLKDGIFDDYNEYIRLFKPAAEVLKNIHKASRSSITDSMVAPTMDEFTFLCVQHWNKLQHFFQALVVQLSEQLNGGDMANQDLFRKLAYVEVQVANFRQRLFQNYRLFNLDEKLCPEMLGLVVYSDRVRYDNETISSHRVLLCERSVVCVKFHFVREFGRQTEKYTAFAFIDRFGREGLEPNVKVSKKSEVRLNVLQGSAKHAIDFGNTANRDKFFGQYCTTFARFQDRGI</sequence>
<dbReference type="STRING" id="43151.W5JLP8"/>
<evidence type="ECO:0000313" key="5">
    <source>
        <dbReference type="EnsemblMetazoa" id="ADAC002942-PA"/>
    </source>
</evidence>
<dbReference type="Pfam" id="PF00621">
    <property type="entry name" value="RhoGEF"/>
    <property type="match status" value="1"/>
</dbReference>
<dbReference type="SMART" id="SM00325">
    <property type="entry name" value="RhoGEF"/>
    <property type="match status" value="1"/>
</dbReference>
<evidence type="ECO:0000313" key="6">
    <source>
        <dbReference type="Proteomes" id="UP000000673"/>
    </source>
</evidence>
<evidence type="ECO:0000256" key="2">
    <source>
        <dbReference type="SAM" id="MobiDB-lite"/>
    </source>
</evidence>
<dbReference type="eggNOG" id="KOG0689">
    <property type="taxonomic scope" value="Eukaryota"/>
</dbReference>
<dbReference type="Proteomes" id="UP000000673">
    <property type="component" value="Unassembled WGS sequence"/>
</dbReference>
<dbReference type="PANTHER" id="PTHR22826">
    <property type="entry name" value="RHO GUANINE EXCHANGE FACTOR-RELATED"/>
    <property type="match status" value="1"/>
</dbReference>
<keyword evidence="1" id="KW-0344">Guanine-nucleotide releasing factor</keyword>
<evidence type="ECO:0000256" key="1">
    <source>
        <dbReference type="ARBA" id="ARBA00022658"/>
    </source>
</evidence>
<organism evidence="4">
    <name type="scientific">Anopheles darlingi</name>
    <name type="common">Mosquito</name>
    <dbReference type="NCBI Taxonomy" id="43151"/>
    <lineage>
        <taxon>Eukaryota</taxon>
        <taxon>Metazoa</taxon>
        <taxon>Ecdysozoa</taxon>
        <taxon>Arthropoda</taxon>
        <taxon>Hexapoda</taxon>
        <taxon>Insecta</taxon>
        <taxon>Pterygota</taxon>
        <taxon>Neoptera</taxon>
        <taxon>Endopterygota</taxon>
        <taxon>Diptera</taxon>
        <taxon>Nematocera</taxon>
        <taxon>Culicoidea</taxon>
        <taxon>Culicidae</taxon>
        <taxon>Anophelinae</taxon>
        <taxon>Anopheles</taxon>
    </lineage>
</organism>
<reference evidence="5" key="4">
    <citation type="submission" date="2015-06" db="UniProtKB">
        <authorList>
            <consortium name="EnsemblMetazoa"/>
        </authorList>
    </citation>
    <scope>IDENTIFICATION</scope>
</reference>
<dbReference type="EMBL" id="ADMH02000695">
    <property type="protein sequence ID" value="ETN65292.1"/>
    <property type="molecule type" value="Genomic_DNA"/>
</dbReference>
<feature type="compositionally biased region" description="Acidic residues" evidence="2">
    <location>
        <begin position="26"/>
        <end position="37"/>
    </location>
</feature>
<proteinExistence type="predicted"/>
<evidence type="ECO:0000259" key="3">
    <source>
        <dbReference type="PROSITE" id="PS50010"/>
    </source>
</evidence>
<dbReference type="PANTHER" id="PTHR22826:SF209">
    <property type="entry name" value="DH DOMAIN-CONTAINING PROTEIN"/>
    <property type="match status" value="1"/>
</dbReference>
<dbReference type="OMA" id="SADQCDK"/>
<gene>
    <name evidence="4" type="ORF">AND_002942</name>
</gene>
<dbReference type="VEuPathDB" id="VectorBase:ADAR2_003439"/>
<reference evidence="4 6" key="1">
    <citation type="journal article" date="2010" name="BMC Genomics">
        <title>Combination of measures distinguishes pre-miRNAs from other stem-loops in the genome of the newly sequenced Anopheles darlingi.</title>
        <authorList>
            <person name="Mendes N.D."/>
            <person name="Freitas A.T."/>
            <person name="Vasconcelos A.T."/>
            <person name="Sagot M.F."/>
        </authorList>
    </citation>
    <scope>NUCLEOTIDE SEQUENCE</scope>
</reference>
<dbReference type="InterPro" id="IPR035899">
    <property type="entry name" value="DBL_dom_sf"/>
</dbReference>
<dbReference type="InterPro" id="IPR000219">
    <property type="entry name" value="DH_dom"/>
</dbReference>
<dbReference type="VEuPathDB" id="VectorBase:ADAC002942"/>